<dbReference type="OrthoDB" id="1421598at2759"/>
<evidence type="ECO:0000313" key="3">
    <source>
        <dbReference type="Proteomes" id="UP000187203"/>
    </source>
</evidence>
<accession>A0A1R3KP23</accession>
<evidence type="ECO:0000256" key="1">
    <source>
        <dbReference type="SAM" id="Phobius"/>
    </source>
</evidence>
<dbReference type="Proteomes" id="UP000187203">
    <property type="component" value="Unassembled WGS sequence"/>
</dbReference>
<comment type="caution">
    <text evidence="2">The sequence shown here is derived from an EMBL/GenBank/DDBJ whole genome shotgun (WGS) entry which is preliminary data.</text>
</comment>
<proteinExistence type="predicted"/>
<keyword evidence="1" id="KW-0812">Transmembrane</keyword>
<sequence>MMVAAAWVPCRWHGLALAPTRLLQLLAAVTSVACPGFFGDGARVLLLDLPQDFANLALDCYSVLPLQYFAILGLATFGFQLLFCTPPYTMAKQVSLPQVGSLYDAWMELSDSILDFDKDGAVDDTASAGDHFHLVCECVAADEEWFPIIEETSRARLGRRDLTPATIHPVFSAGSFNTLWTDWVDREFRDDVRFRNLLIHARVFDAICLLDEDEQAIETSLSTVHSTIAAGKKFNDAKTAKLFDWLQYYGKSDNGIAVSHRKVALVLLWLSKFVFGGFPSDRILIELVRVAIKLSRGFSFPLAPLVLGTLYHQFDTFFDDEMEGGGCFLIETAVSYSLL</sequence>
<organism evidence="2 3">
    <name type="scientific">Corchorus olitorius</name>
    <dbReference type="NCBI Taxonomy" id="93759"/>
    <lineage>
        <taxon>Eukaryota</taxon>
        <taxon>Viridiplantae</taxon>
        <taxon>Streptophyta</taxon>
        <taxon>Embryophyta</taxon>
        <taxon>Tracheophyta</taxon>
        <taxon>Spermatophyta</taxon>
        <taxon>Magnoliopsida</taxon>
        <taxon>eudicotyledons</taxon>
        <taxon>Gunneridae</taxon>
        <taxon>Pentapetalae</taxon>
        <taxon>rosids</taxon>
        <taxon>malvids</taxon>
        <taxon>Malvales</taxon>
        <taxon>Malvaceae</taxon>
        <taxon>Grewioideae</taxon>
        <taxon>Apeibeae</taxon>
        <taxon>Corchorus</taxon>
    </lineage>
</organism>
<evidence type="ECO:0000313" key="2">
    <source>
        <dbReference type="EMBL" id="OMP08845.1"/>
    </source>
</evidence>
<gene>
    <name evidence="2" type="ORF">COLO4_06062</name>
</gene>
<keyword evidence="3" id="KW-1185">Reference proteome</keyword>
<reference evidence="3" key="1">
    <citation type="submission" date="2013-09" db="EMBL/GenBank/DDBJ databases">
        <title>Corchorus olitorius genome sequencing.</title>
        <authorList>
            <person name="Alam M."/>
            <person name="Haque M.S."/>
            <person name="Islam M.S."/>
            <person name="Emdad E.M."/>
            <person name="Islam M.M."/>
            <person name="Ahmed B."/>
            <person name="Halim A."/>
            <person name="Hossen Q.M.M."/>
            <person name="Hossain M.Z."/>
            <person name="Ahmed R."/>
            <person name="Khan M.M."/>
            <person name="Islam R."/>
            <person name="Rashid M.M."/>
            <person name="Khan S.A."/>
            <person name="Rahman M.S."/>
            <person name="Alam M."/>
            <person name="Yahiya A.S."/>
            <person name="Khan M.S."/>
            <person name="Azam M.S."/>
            <person name="Haque T."/>
            <person name="Lashkar M.Z.H."/>
            <person name="Akhand A.I."/>
            <person name="Morshed G."/>
            <person name="Roy S."/>
            <person name="Uddin K.S."/>
            <person name="Rabeya T."/>
            <person name="Hossain A.S."/>
            <person name="Chowdhury A."/>
            <person name="Snigdha A.R."/>
            <person name="Mortoza M.S."/>
            <person name="Matin S.A."/>
            <person name="Hoque S.M.E."/>
            <person name="Islam M.K."/>
            <person name="Roy D.K."/>
            <person name="Haider R."/>
            <person name="Moosa M.M."/>
            <person name="Elias S.M."/>
            <person name="Hasan A.M."/>
            <person name="Jahan S."/>
            <person name="Shafiuddin M."/>
            <person name="Mahmood N."/>
            <person name="Shommy N.S."/>
        </authorList>
    </citation>
    <scope>NUCLEOTIDE SEQUENCE [LARGE SCALE GENOMIC DNA]</scope>
    <source>
        <strain evidence="3">cv. O-4</strain>
    </source>
</reference>
<name>A0A1R3KP23_9ROSI</name>
<keyword evidence="1" id="KW-1133">Transmembrane helix</keyword>
<evidence type="ECO:0008006" key="4">
    <source>
        <dbReference type="Google" id="ProtNLM"/>
    </source>
</evidence>
<keyword evidence="1" id="KW-0472">Membrane</keyword>
<protein>
    <recommendedName>
        <fullName evidence="4">Aminotransferase-like plant mobile domain-containing protein</fullName>
    </recommendedName>
</protein>
<dbReference type="EMBL" id="AWUE01012595">
    <property type="protein sequence ID" value="OMP08845.1"/>
    <property type="molecule type" value="Genomic_DNA"/>
</dbReference>
<feature type="transmembrane region" description="Helical" evidence="1">
    <location>
        <begin position="63"/>
        <end position="83"/>
    </location>
</feature>
<dbReference type="AlphaFoldDB" id="A0A1R3KP23"/>